<name>A0ABQ0BEP8_9FIRM</name>
<keyword evidence="2" id="KW-1185">Reference proteome</keyword>
<protein>
    <submittedName>
        <fullName evidence="1">Uncharacterized protein</fullName>
    </submittedName>
</protein>
<dbReference type="EMBL" id="BAABYW010000001">
    <property type="protein sequence ID" value="GAA6409955.1"/>
    <property type="molecule type" value="Genomic_DNA"/>
</dbReference>
<organism evidence="1 2">
    <name type="scientific">Blautia hominis</name>
    <dbReference type="NCBI Taxonomy" id="2025493"/>
    <lineage>
        <taxon>Bacteria</taxon>
        <taxon>Bacillati</taxon>
        <taxon>Bacillota</taxon>
        <taxon>Clostridia</taxon>
        <taxon>Lachnospirales</taxon>
        <taxon>Lachnospiraceae</taxon>
        <taxon>Blautia</taxon>
    </lineage>
</organism>
<evidence type="ECO:0000313" key="2">
    <source>
        <dbReference type="Proteomes" id="UP001600943"/>
    </source>
</evidence>
<sequence length="68" mass="7783">MQNDDRREQHDIIGNYNSADSGLFALCPGLSRKIIENKVLLSAGMAAWLVARRNKKISNRNKENDRRI</sequence>
<evidence type="ECO:0000313" key="1">
    <source>
        <dbReference type="EMBL" id="GAA6409955.1"/>
    </source>
</evidence>
<comment type="caution">
    <text evidence="1">The sequence shown here is derived from an EMBL/GenBank/DDBJ whole genome shotgun (WGS) entry which is preliminary data.</text>
</comment>
<dbReference type="Proteomes" id="UP001600943">
    <property type="component" value="Unassembled WGS sequence"/>
</dbReference>
<gene>
    <name evidence="1" type="ORF">K040078D81_40720</name>
</gene>
<reference evidence="1 2" key="1">
    <citation type="submission" date="2024-04" db="EMBL/GenBank/DDBJ databases">
        <title>Defined microbial consortia suppress multidrug-resistant proinflammatory Enterobacteriaceae via ecological control.</title>
        <authorList>
            <person name="Furuichi M."/>
            <person name="Kawaguchi T."/>
            <person name="Pust M."/>
            <person name="Yasuma K."/>
            <person name="Plichta D."/>
            <person name="Hasegawa N."/>
            <person name="Ohya T."/>
            <person name="Bhattarai S."/>
            <person name="Sasajima S."/>
            <person name="Aoto Y."/>
            <person name="Tuganbaev T."/>
            <person name="Yaginuma M."/>
            <person name="Ueda M."/>
            <person name="Okahashi N."/>
            <person name="Amafuji K."/>
            <person name="Kiridooshi Y."/>
            <person name="Sugita K."/>
            <person name="Strazar M."/>
            <person name="Skelly A."/>
            <person name="Suda W."/>
            <person name="Hattori M."/>
            <person name="Nakamoto N."/>
            <person name="Caballero S."/>
            <person name="Norman J."/>
            <person name="Olle B."/>
            <person name="Tanoue T."/>
            <person name="Arita M."/>
            <person name="Bucci V."/>
            <person name="Atarashi K."/>
            <person name="Xavier R."/>
            <person name="Honda K."/>
        </authorList>
    </citation>
    <scope>NUCLEOTIDE SEQUENCE [LARGE SCALE GENOMIC DNA]</scope>
    <source>
        <strain evidence="2">k04-0078-D8-1</strain>
    </source>
</reference>
<accession>A0ABQ0BEP8</accession>
<proteinExistence type="predicted"/>